<evidence type="ECO:0000256" key="7">
    <source>
        <dbReference type="ARBA" id="ARBA00022833"/>
    </source>
</evidence>
<evidence type="ECO:0000256" key="9">
    <source>
        <dbReference type="ARBA" id="ARBA00031449"/>
    </source>
</evidence>
<evidence type="ECO:0000256" key="5">
    <source>
        <dbReference type="ARBA" id="ARBA00018141"/>
    </source>
</evidence>
<comment type="pathway">
    <text evidence="2">Purine metabolism; 7-cyano-7-deazaguanine biosynthesis.</text>
</comment>
<evidence type="ECO:0000256" key="2">
    <source>
        <dbReference type="ARBA" id="ARBA00005061"/>
    </source>
</evidence>
<keyword evidence="6" id="KW-0479">Metal-binding</keyword>
<comment type="caution">
    <text evidence="11">The sequence shown here is derived from an EMBL/GenBank/DDBJ whole genome shotgun (WGS) entry which is preliminary data.</text>
</comment>
<dbReference type="Gene3D" id="3.30.479.10">
    <property type="entry name" value="6-pyruvoyl tetrahydropterin synthase/QueD"/>
    <property type="match status" value="1"/>
</dbReference>
<dbReference type="UniPathway" id="UPA00391"/>
<evidence type="ECO:0000256" key="4">
    <source>
        <dbReference type="ARBA" id="ARBA00012982"/>
    </source>
</evidence>
<dbReference type="EC" id="4.1.2.50" evidence="4"/>
<dbReference type="GO" id="GO:0070497">
    <property type="term" value="F:6-carboxytetrahydropterin synthase activity"/>
    <property type="evidence" value="ECO:0007669"/>
    <property type="project" value="UniProtKB-EC"/>
</dbReference>
<evidence type="ECO:0000256" key="10">
    <source>
        <dbReference type="ARBA" id="ARBA00048807"/>
    </source>
</evidence>
<evidence type="ECO:0000256" key="8">
    <source>
        <dbReference type="ARBA" id="ARBA00023239"/>
    </source>
</evidence>
<evidence type="ECO:0000313" key="12">
    <source>
        <dbReference type="Proteomes" id="UP000215563"/>
    </source>
</evidence>
<dbReference type="SUPFAM" id="SSF55620">
    <property type="entry name" value="Tetrahydrobiopterin biosynthesis enzymes-like"/>
    <property type="match status" value="1"/>
</dbReference>
<name>A0A229RC32_AMYAL</name>
<evidence type="ECO:0000256" key="3">
    <source>
        <dbReference type="ARBA" id="ARBA00008900"/>
    </source>
</evidence>
<comment type="catalytic activity">
    <reaction evidence="10">
        <text>7,8-dihydroneopterin 3'-triphosphate + H2O = 6-carboxy-5,6,7,8-tetrahydropterin + triphosphate + acetaldehyde + 2 H(+)</text>
        <dbReference type="Rhea" id="RHEA:27966"/>
        <dbReference type="ChEBI" id="CHEBI:15343"/>
        <dbReference type="ChEBI" id="CHEBI:15377"/>
        <dbReference type="ChEBI" id="CHEBI:15378"/>
        <dbReference type="ChEBI" id="CHEBI:18036"/>
        <dbReference type="ChEBI" id="CHEBI:58462"/>
        <dbReference type="ChEBI" id="CHEBI:61032"/>
        <dbReference type="EC" id="4.1.2.50"/>
    </reaction>
</comment>
<organism evidence="11 12">
    <name type="scientific">Amycolatopsis alba DSM 44262</name>
    <dbReference type="NCBI Taxonomy" id="1125972"/>
    <lineage>
        <taxon>Bacteria</taxon>
        <taxon>Bacillati</taxon>
        <taxon>Actinomycetota</taxon>
        <taxon>Actinomycetes</taxon>
        <taxon>Pseudonocardiales</taxon>
        <taxon>Pseudonocardiaceae</taxon>
        <taxon>Amycolatopsis</taxon>
    </lineage>
</organism>
<keyword evidence="8" id="KW-0456">Lyase</keyword>
<dbReference type="RefSeq" id="WP_020637955.1">
    <property type="nucleotide sequence ID" value="NZ_KB913032.1"/>
</dbReference>
<dbReference type="InterPro" id="IPR007115">
    <property type="entry name" value="6-PTP_synth/QueD"/>
</dbReference>
<accession>A0A229RC32</accession>
<keyword evidence="12" id="KW-1185">Reference proteome</keyword>
<dbReference type="InterPro" id="IPR038418">
    <property type="entry name" value="6-PTP_synth/QueD_sf"/>
</dbReference>
<dbReference type="EMBL" id="NMQU01000127">
    <property type="protein sequence ID" value="OXM44135.1"/>
    <property type="molecule type" value="Genomic_DNA"/>
</dbReference>
<dbReference type="OrthoDB" id="9804698at2"/>
<dbReference type="Pfam" id="PF01242">
    <property type="entry name" value="PTPS"/>
    <property type="match status" value="1"/>
</dbReference>
<dbReference type="PANTHER" id="PTHR12589">
    <property type="entry name" value="PYRUVOYL TETRAHYDROBIOPTERIN SYNTHASE"/>
    <property type="match status" value="1"/>
</dbReference>
<dbReference type="GO" id="GO:0046872">
    <property type="term" value="F:metal ion binding"/>
    <property type="evidence" value="ECO:0007669"/>
    <property type="project" value="UniProtKB-KW"/>
</dbReference>
<comment type="similarity">
    <text evidence="3">Belongs to the PTPS family. QueD subfamily.</text>
</comment>
<dbReference type="AlphaFoldDB" id="A0A229RC32"/>
<dbReference type="Proteomes" id="UP000215563">
    <property type="component" value="Unassembled WGS sequence"/>
</dbReference>
<proteinExistence type="inferred from homology"/>
<gene>
    <name evidence="11" type="ORF">CFP75_35660</name>
</gene>
<evidence type="ECO:0000256" key="6">
    <source>
        <dbReference type="ARBA" id="ARBA00022723"/>
    </source>
</evidence>
<sequence>MHDTETHEQVSPGQEKPAVAVVAPTAHQISIEHTFETAHRLPQLPGKCTSLHGHSWRVTVSVSAPALSSDGTVVEFGALKAGVRQWIDTHLDHGTMLGIRDPLALHLYTAGSKVFRFGADGRESASDEERLASDLPWPTVEAVAVLLRRVSQAALVALPSAPDASIGRVLVRETHLNTATYGPSDAL</sequence>
<reference evidence="11 12" key="1">
    <citation type="submission" date="2017-07" db="EMBL/GenBank/DDBJ databases">
        <title>Amycolatopsis alba DSM 44262 Genome sequencing and assembly.</title>
        <authorList>
            <person name="Kaur N."/>
            <person name="Mayilraj S."/>
        </authorList>
    </citation>
    <scope>NUCLEOTIDE SEQUENCE [LARGE SCALE GENOMIC DNA]</scope>
    <source>
        <strain evidence="11 12">DSM 44262</strain>
    </source>
</reference>
<evidence type="ECO:0000313" key="11">
    <source>
        <dbReference type="EMBL" id="OXM44135.1"/>
    </source>
</evidence>
<protein>
    <recommendedName>
        <fullName evidence="5">6-carboxy-5,6,7,8-tetrahydropterin synthase</fullName>
        <ecNumber evidence="4">4.1.2.50</ecNumber>
    </recommendedName>
    <alternativeName>
        <fullName evidence="9">Queuosine biosynthesis protein QueD</fullName>
    </alternativeName>
</protein>
<keyword evidence="7" id="KW-0862">Zinc</keyword>
<dbReference type="PANTHER" id="PTHR12589:SF7">
    <property type="entry name" value="6-PYRUVOYL TETRAHYDROBIOPTERIN SYNTHASE"/>
    <property type="match status" value="1"/>
</dbReference>
<evidence type="ECO:0000256" key="1">
    <source>
        <dbReference type="ARBA" id="ARBA00001947"/>
    </source>
</evidence>
<comment type="cofactor">
    <cofactor evidence="1">
        <name>Zn(2+)</name>
        <dbReference type="ChEBI" id="CHEBI:29105"/>
    </cofactor>
</comment>